<dbReference type="InterPro" id="IPR002931">
    <property type="entry name" value="Transglutaminase-like"/>
</dbReference>
<keyword evidence="1" id="KW-1133">Transmembrane helix</keyword>
<dbReference type="EMBL" id="VXRG01000039">
    <property type="protein sequence ID" value="MXY92685.1"/>
    <property type="molecule type" value="Genomic_DNA"/>
</dbReference>
<feature type="transmembrane region" description="Helical" evidence="1">
    <location>
        <begin position="274"/>
        <end position="292"/>
    </location>
</feature>
<accession>A0A6B0YRE4</accession>
<proteinExistence type="predicted"/>
<evidence type="ECO:0000256" key="1">
    <source>
        <dbReference type="SAM" id="Phobius"/>
    </source>
</evidence>
<name>A0A6B0YRE4_9CHLR</name>
<feature type="transmembrane region" description="Helical" evidence="1">
    <location>
        <begin position="696"/>
        <end position="715"/>
    </location>
</feature>
<dbReference type="PANTHER" id="PTHR42736:SF1">
    <property type="entry name" value="PROTEIN-GLUTAMINE GAMMA-GLUTAMYLTRANSFERASE"/>
    <property type="match status" value="1"/>
</dbReference>
<dbReference type="SUPFAM" id="SSF54001">
    <property type="entry name" value="Cysteine proteinases"/>
    <property type="match status" value="1"/>
</dbReference>
<evidence type="ECO:0000259" key="2">
    <source>
        <dbReference type="SMART" id="SM00460"/>
    </source>
</evidence>
<dbReference type="AlphaFoldDB" id="A0A6B0YRE4"/>
<feature type="transmembrane region" description="Helical" evidence="1">
    <location>
        <begin position="183"/>
        <end position="202"/>
    </location>
</feature>
<feature type="transmembrane region" description="Helical" evidence="1">
    <location>
        <begin position="63"/>
        <end position="85"/>
    </location>
</feature>
<dbReference type="InterPro" id="IPR021878">
    <property type="entry name" value="TgpA_N"/>
</dbReference>
<comment type="caution">
    <text evidence="3">The sequence shown here is derived from an EMBL/GenBank/DDBJ whole genome shotgun (WGS) entry which is preliminary data.</text>
</comment>
<feature type="transmembrane region" description="Helical" evidence="1">
    <location>
        <begin position="233"/>
        <end position="253"/>
    </location>
</feature>
<gene>
    <name evidence="3" type="ORF">F4Y42_04460</name>
</gene>
<dbReference type="PANTHER" id="PTHR42736">
    <property type="entry name" value="PROTEIN-GLUTAMINE GAMMA-GLUTAMYLTRANSFERASE"/>
    <property type="match status" value="1"/>
</dbReference>
<dbReference type="Pfam" id="PF01841">
    <property type="entry name" value="Transglut_core"/>
    <property type="match status" value="1"/>
</dbReference>
<feature type="transmembrane region" description="Helical" evidence="1">
    <location>
        <begin position="117"/>
        <end position="138"/>
    </location>
</feature>
<dbReference type="Gene3D" id="3.10.620.30">
    <property type="match status" value="1"/>
</dbReference>
<dbReference type="SMART" id="SM00460">
    <property type="entry name" value="TGc"/>
    <property type="match status" value="1"/>
</dbReference>
<sequence>MRDQSRNPLRSTVPGIVEPVADTGISEYDLDAAEESASTLVAARDESDDQTQERVAYFREGRAITLLLLGFIYLILALSLSSAGWTGAMSMTMLIAVVLGALAMGALISFSRFDSFFMLSHSFATGLAWVFFLMTFLVGDEQRVQAFMERGIPVLQARAYFLLERWLEWIEAAINRQASNDNVVFIFEIGFLVWWLTYLGVWSVFRHGHVWRGVLMAGIALLVNTHYAPVSVMGFLVAYCMVALLLLAWTTLVDHRQRWRSQSIYFSEDINFDFMRSGFMYTAAVIALAFIAPNMGRSLPFHDLLQPVNQRWEEAMQEWNRLYQGLNRQTRPVQTGFGRTLTLGGERTVSERLIMEVEAPTGRYWRAVAFDRFTGRQWINTAEGETTYRSNDPIPAALWSARTPVTQTITIRIPTGNILLAMPDVVQASIPLAALQQPLAYADLADSASTEQAESELTWARSRITLEAGESYQVISSQTTVTVRELREAGIIDYPVQALNRYLQLPVTFSPRVAELAEQVMADETTTYDKVKALERHLRTYDYDEGIEAPASDEDPLEYFLFDIQRGYCDYYASAMAAMLRSQGIPARAASGYAEGTYDPEIGTYLVTERDAHTWVEVYFPPFGWIEFEPTSGESILDRPSGAELQDSGLIPGMDEIAAEDEDFLFDDALDFEEEFPQDIAGPVTGIGGLPTRTPVITTSFILVVLTLIAGVWLLRRRMYQGPRAFMQEPQIYYERLLSWTARLKSPLRSRRTQDLPSPQEVMAPSPIASQISRRTPAEQALTPYEREALLAEDLPQGIPFIRRIIEIYVQFRYAPRPEHLEDEVRHELNHNWRRLRPVLLKAWVRQRLNWRASAGGS</sequence>
<dbReference type="InterPro" id="IPR038765">
    <property type="entry name" value="Papain-like_cys_pep_sf"/>
</dbReference>
<organism evidence="3">
    <name type="scientific">Caldilineaceae bacterium SB0664_bin_27</name>
    <dbReference type="NCBI Taxonomy" id="2605260"/>
    <lineage>
        <taxon>Bacteria</taxon>
        <taxon>Bacillati</taxon>
        <taxon>Chloroflexota</taxon>
        <taxon>Caldilineae</taxon>
        <taxon>Caldilineales</taxon>
        <taxon>Caldilineaceae</taxon>
    </lineage>
</organism>
<dbReference type="InterPro" id="IPR052901">
    <property type="entry name" value="Bact_TGase-like"/>
</dbReference>
<feature type="domain" description="Transglutaminase-like" evidence="2">
    <location>
        <begin position="561"/>
        <end position="632"/>
    </location>
</feature>
<evidence type="ECO:0000313" key="3">
    <source>
        <dbReference type="EMBL" id="MXY92685.1"/>
    </source>
</evidence>
<keyword evidence="1" id="KW-0472">Membrane</keyword>
<feature type="transmembrane region" description="Helical" evidence="1">
    <location>
        <begin position="209"/>
        <end position="227"/>
    </location>
</feature>
<reference evidence="3" key="1">
    <citation type="submission" date="2019-09" db="EMBL/GenBank/DDBJ databases">
        <title>Characterisation of the sponge microbiome using genome-centric metagenomics.</title>
        <authorList>
            <person name="Engelberts J.P."/>
            <person name="Robbins S.J."/>
            <person name="De Goeij J.M."/>
            <person name="Aranda M."/>
            <person name="Bell S.C."/>
            <person name="Webster N.S."/>
        </authorList>
    </citation>
    <scope>NUCLEOTIDE SEQUENCE</scope>
    <source>
        <strain evidence="3">SB0664_bin_27</strain>
    </source>
</reference>
<keyword evidence="1" id="KW-0812">Transmembrane</keyword>
<dbReference type="Pfam" id="PF11992">
    <property type="entry name" value="TgpA_N"/>
    <property type="match status" value="1"/>
</dbReference>
<protein>
    <recommendedName>
        <fullName evidence="2">Transglutaminase-like domain-containing protein</fullName>
    </recommendedName>
</protein>
<feature type="transmembrane region" description="Helical" evidence="1">
    <location>
        <begin position="91"/>
        <end position="110"/>
    </location>
</feature>